<dbReference type="InterPro" id="IPR012340">
    <property type="entry name" value="NA-bd_OB-fold"/>
</dbReference>
<evidence type="ECO:0000256" key="1">
    <source>
        <dbReference type="SAM" id="MobiDB-lite"/>
    </source>
</evidence>
<feature type="domain" description="Replication protein A 70 kDa DNA-binding subunit B/D first OB fold" evidence="2">
    <location>
        <begin position="15"/>
        <end position="112"/>
    </location>
</feature>
<reference evidence="3" key="1">
    <citation type="submission" date="2023-03" db="EMBL/GenBank/DDBJ databases">
        <authorList>
            <person name="Julca I."/>
        </authorList>
    </citation>
    <scope>NUCLEOTIDE SEQUENCE</scope>
</reference>
<dbReference type="InterPro" id="IPR003871">
    <property type="entry name" value="RFA1B/D_OB_1st"/>
</dbReference>
<dbReference type="CDD" id="cd04480">
    <property type="entry name" value="RPA1_DBD_A_like"/>
    <property type="match status" value="1"/>
</dbReference>
<dbReference type="Proteomes" id="UP001161247">
    <property type="component" value="Chromosome 5"/>
</dbReference>
<evidence type="ECO:0000313" key="4">
    <source>
        <dbReference type="Proteomes" id="UP001161247"/>
    </source>
</evidence>
<accession>A0AAV1DE23</accession>
<proteinExistence type="predicted"/>
<dbReference type="AlphaFoldDB" id="A0AAV1DE23"/>
<dbReference type="PANTHER" id="PTHR47165">
    <property type="entry name" value="OS03G0429900 PROTEIN"/>
    <property type="match status" value="1"/>
</dbReference>
<dbReference type="Gene3D" id="2.40.50.140">
    <property type="entry name" value="Nucleic acid-binding proteins"/>
    <property type="match status" value="2"/>
</dbReference>
<evidence type="ECO:0000259" key="2">
    <source>
        <dbReference type="Pfam" id="PF02721"/>
    </source>
</evidence>
<sequence length="320" mass="36097">MNPVRAMTCDKFFIDDITSSENNGALLVRVMRVWKPTNKFNPAETTSIEMVLVDSKGSTIEAQAKKQSISKFEPMIREGHTKLISNYGVTMNYGSWRARHNWKIQLYRSRHVKVANPFDIFPYPVFNFEPFENQGGNEKIKVLLWDDHAQHVVDYLGPENKTDVVLIVQFVKYGTWNGQLSITTSKLNGKIYIDSDMDAIRDFNERMDNSNNQGDSEKSLSLLSIMTSYGALETFMKDAELRTVDGINNIGEGTTSSSNGDVVDSELVLEMENIPPVQSKVVDDEEDNSSIKKKVVSDEEDVTPDNKEVVNVPADNPLLK</sequence>
<dbReference type="Pfam" id="PF02721">
    <property type="entry name" value="DUF223"/>
    <property type="match status" value="1"/>
</dbReference>
<protein>
    <submittedName>
        <fullName evidence="3">OLC1v1005142C1</fullName>
    </submittedName>
</protein>
<keyword evidence="4" id="KW-1185">Reference proteome</keyword>
<gene>
    <name evidence="3" type="ORF">OLC1_LOCUS14655</name>
</gene>
<name>A0AAV1DE23_OLDCO</name>
<dbReference type="PANTHER" id="PTHR47165:SF4">
    <property type="entry name" value="OS03G0429900 PROTEIN"/>
    <property type="match status" value="1"/>
</dbReference>
<evidence type="ECO:0000313" key="3">
    <source>
        <dbReference type="EMBL" id="CAI9106084.1"/>
    </source>
</evidence>
<organism evidence="3 4">
    <name type="scientific">Oldenlandia corymbosa var. corymbosa</name>
    <dbReference type="NCBI Taxonomy" id="529605"/>
    <lineage>
        <taxon>Eukaryota</taxon>
        <taxon>Viridiplantae</taxon>
        <taxon>Streptophyta</taxon>
        <taxon>Embryophyta</taxon>
        <taxon>Tracheophyta</taxon>
        <taxon>Spermatophyta</taxon>
        <taxon>Magnoliopsida</taxon>
        <taxon>eudicotyledons</taxon>
        <taxon>Gunneridae</taxon>
        <taxon>Pentapetalae</taxon>
        <taxon>asterids</taxon>
        <taxon>lamiids</taxon>
        <taxon>Gentianales</taxon>
        <taxon>Rubiaceae</taxon>
        <taxon>Rubioideae</taxon>
        <taxon>Spermacoceae</taxon>
        <taxon>Hedyotis-Oldenlandia complex</taxon>
        <taxon>Oldenlandia</taxon>
    </lineage>
</organism>
<dbReference type="EMBL" id="OX459122">
    <property type="protein sequence ID" value="CAI9106084.1"/>
    <property type="molecule type" value="Genomic_DNA"/>
</dbReference>
<feature type="region of interest" description="Disordered" evidence="1">
    <location>
        <begin position="279"/>
        <end position="320"/>
    </location>
</feature>
<dbReference type="SUPFAM" id="SSF50249">
    <property type="entry name" value="Nucleic acid-binding proteins"/>
    <property type="match status" value="2"/>
</dbReference>